<accession>A0A8J5CYX7</accession>
<gene>
    <name evidence="3" type="ORF">GWK47_005527</name>
</gene>
<protein>
    <recommendedName>
        <fullName evidence="2">POP1 C-terminal domain-containing protein</fullName>
    </recommendedName>
</protein>
<dbReference type="GO" id="GO:0001682">
    <property type="term" value="P:tRNA 5'-leader removal"/>
    <property type="evidence" value="ECO:0007669"/>
    <property type="project" value="InterPro"/>
</dbReference>
<dbReference type="Pfam" id="PF22770">
    <property type="entry name" value="POP1_C"/>
    <property type="match status" value="1"/>
</dbReference>
<dbReference type="PANTHER" id="PTHR22731">
    <property type="entry name" value="RIBONUCLEASES P/MRP PROTEIN SUBUNIT POP1"/>
    <property type="match status" value="1"/>
</dbReference>
<dbReference type="EMBL" id="JACEEZ010008314">
    <property type="protein sequence ID" value="KAG0723407.1"/>
    <property type="molecule type" value="Genomic_DNA"/>
</dbReference>
<evidence type="ECO:0000256" key="1">
    <source>
        <dbReference type="SAM" id="MobiDB-lite"/>
    </source>
</evidence>
<dbReference type="PANTHER" id="PTHR22731:SF3">
    <property type="entry name" value="RIBONUCLEASES P_MRP PROTEIN SUBUNIT POP1"/>
    <property type="match status" value="1"/>
</dbReference>
<keyword evidence="4" id="KW-1185">Reference proteome</keyword>
<dbReference type="GO" id="GO:0005655">
    <property type="term" value="C:nucleolar ribonuclease P complex"/>
    <property type="evidence" value="ECO:0007669"/>
    <property type="project" value="InterPro"/>
</dbReference>
<evidence type="ECO:0000259" key="2">
    <source>
        <dbReference type="Pfam" id="PF22770"/>
    </source>
</evidence>
<evidence type="ECO:0000313" key="4">
    <source>
        <dbReference type="Proteomes" id="UP000770661"/>
    </source>
</evidence>
<feature type="domain" description="POP1 C-terminal" evidence="2">
    <location>
        <begin position="25"/>
        <end position="244"/>
    </location>
</feature>
<feature type="region of interest" description="Disordered" evidence="1">
    <location>
        <begin position="60"/>
        <end position="84"/>
    </location>
</feature>
<dbReference type="Proteomes" id="UP000770661">
    <property type="component" value="Unassembled WGS sequence"/>
</dbReference>
<sequence>MDSTERDESEEADGTEELVSLSPACVVTVQLVLPHKGTLEPCAMICLPQEEDLCSGDGVLRAREQGDPPEEPTHEDHNHDRRARMREEHCKITGRMRRVRRRARQRVAKEMDFETAAHSSQSVKAATSEALTRVMKNNEVILRKYSSYKEEMESAWLMSTSDALQCCARPILGYITHGTFSHTHGRAAGMGWVGLKPLLRLLEQCGEGRGQKGSLLEVSRKAKGLPVLVRNPSTLQYRWALLSVV</sequence>
<evidence type="ECO:0000313" key="3">
    <source>
        <dbReference type="EMBL" id="KAG0723407.1"/>
    </source>
</evidence>
<dbReference type="OrthoDB" id="442863at2759"/>
<dbReference type="AlphaFoldDB" id="A0A8J5CYX7"/>
<dbReference type="InterPro" id="IPR039182">
    <property type="entry name" value="Pop1"/>
</dbReference>
<name>A0A8J5CYX7_CHIOP</name>
<dbReference type="GO" id="GO:0000172">
    <property type="term" value="C:ribonuclease MRP complex"/>
    <property type="evidence" value="ECO:0007669"/>
    <property type="project" value="InterPro"/>
</dbReference>
<proteinExistence type="predicted"/>
<reference evidence="3" key="1">
    <citation type="submission" date="2020-07" db="EMBL/GenBank/DDBJ databases">
        <title>The High-quality genome of the commercially important snow crab, Chionoecetes opilio.</title>
        <authorList>
            <person name="Jeong J.-H."/>
            <person name="Ryu S."/>
        </authorList>
    </citation>
    <scope>NUCLEOTIDE SEQUENCE</scope>
    <source>
        <strain evidence="3">MADBK_172401_WGS</strain>
        <tissue evidence="3">Digestive gland</tissue>
    </source>
</reference>
<dbReference type="InterPro" id="IPR055079">
    <property type="entry name" value="POP1_C"/>
</dbReference>
<comment type="caution">
    <text evidence="3">The sequence shown here is derived from an EMBL/GenBank/DDBJ whole genome shotgun (WGS) entry which is preliminary data.</text>
</comment>
<organism evidence="3 4">
    <name type="scientific">Chionoecetes opilio</name>
    <name type="common">Atlantic snow crab</name>
    <name type="synonym">Cancer opilio</name>
    <dbReference type="NCBI Taxonomy" id="41210"/>
    <lineage>
        <taxon>Eukaryota</taxon>
        <taxon>Metazoa</taxon>
        <taxon>Ecdysozoa</taxon>
        <taxon>Arthropoda</taxon>
        <taxon>Crustacea</taxon>
        <taxon>Multicrustacea</taxon>
        <taxon>Malacostraca</taxon>
        <taxon>Eumalacostraca</taxon>
        <taxon>Eucarida</taxon>
        <taxon>Decapoda</taxon>
        <taxon>Pleocyemata</taxon>
        <taxon>Brachyura</taxon>
        <taxon>Eubrachyura</taxon>
        <taxon>Majoidea</taxon>
        <taxon>Majidae</taxon>
        <taxon>Chionoecetes</taxon>
    </lineage>
</organism>